<dbReference type="Gene3D" id="3.40.630.10">
    <property type="entry name" value="Zn peptidases"/>
    <property type="match status" value="1"/>
</dbReference>
<dbReference type="GO" id="GO:0016788">
    <property type="term" value="F:hydrolase activity, acting on ester bonds"/>
    <property type="evidence" value="ECO:0007669"/>
    <property type="project" value="InterPro"/>
</dbReference>
<dbReference type="SUPFAM" id="SSF53187">
    <property type="entry name" value="Zn-dependent exopeptidases"/>
    <property type="match status" value="1"/>
</dbReference>
<keyword evidence="2" id="KW-0479">Metal-binding</keyword>
<name>A0A972GSP1_9BACL</name>
<dbReference type="EMBL" id="WHOD01000087">
    <property type="protein sequence ID" value="NOU96154.1"/>
    <property type="molecule type" value="Genomic_DNA"/>
</dbReference>
<accession>A0A972GSP1</accession>
<keyword evidence="3" id="KW-0378">Hydrolase</keyword>
<dbReference type="InterPro" id="IPR043795">
    <property type="entry name" value="N-alpha-Ac-DABA-like"/>
</dbReference>
<keyword evidence="7" id="KW-1185">Reference proteome</keyword>
<sequence length="339" mass="37416">MGMQHDTPSSPITDFVWDRSIRNLKRSRRLSLFSEKKDDDAWLPVLEISGSEEGPALLILAGVHGDEYEGVDVILRLFHSLSPEEVKGSLLMIPTANPYAYLGGSRTSPEDTMNLARVFPGSQEGTVTERLAYELHNRFIANAEFMLDLHSGGTHYAVATLAGYYHDKSTDFGRKCREAAEAFGAKVLWGHSEVAPGRTVSSAQSLGIPWIYTEAYGGRRIRPEDKEFYYNGSIRLLRHLGMIRTPDSGENENVPIVSRTIYGDGNFDKSALSEADGFFIPEVSLLSEVRRGDRIGTIYGLDGAELQQVISDSDGIVVMLLGTPAVRKQEPIYLLASLA</sequence>
<proteinExistence type="predicted"/>
<evidence type="ECO:0000256" key="4">
    <source>
        <dbReference type="ARBA" id="ARBA00022833"/>
    </source>
</evidence>
<evidence type="ECO:0000256" key="1">
    <source>
        <dbReference type="ARBA" id="ARBA00001947"/>
    </source>
</evidence>
<evidence type="ECO:0000256" key="2">
    <source>
        <dbReference type="ARBA" id="ARBA00022723"/>
    </source>
</evidence>
<dbReference type="InterPro" id="IPR055438">
    <property type="entry name" value="AstE_AspA_cat"/>
</dbReference>
<dbReference type="PANTHER" id="PTHR37326:SF1">
    <property type="entry name" value="BLL3975 PROTEIN"/>
    <property type="match status" value="1"/>
</dbReference>
<protein>
    <recommendedName>
        <fullName evidence="5">Succinylglutamate desuccinylase/Aspartoacylase catalytic domain-containing protein</fullName>
    </recommendedName>
</protein>
<evidence type="ECO:0000313" key="7">
    <source>
        <dbReference type="Proteomes" id="UP000641588"/>
    </source>
</evidence>
<dbReference type="GO" id="GO:0016811">
    <property type="term" value="F:hydrolase activity, acting on carbon-nitrogen (but not peptide) bonds, in linear amides"/>
    <property type="evidence" value="ECO:0007669"/>
    <property type="project" value="InterPro"/>
</dbReference>
<dbReference type="InterPro" id="IPR053138">
    <property type="entry name" value="N-alpha-Ac-DABA_deacetylase"/>
</dbReference>
<dbReference type="GO" id="GO:0046872">
    <property type="term" value="F:metal ion binding"/>
    <property type="evidence" value="ECO:0007669"/>
    <property type="project" value="UniProtKB-KW"/>
</dbReference>
<gene>
    <name evidence="6" type="ORF">GC093_23430</name>
</gene>
<feature type="domain" description="Succinylglutamate desuccinylase/Aspartoacylase catalytic" evidence="5">
    <location>
        <begin position="54"/>
        <end position="240"/>
    </location>
</feature>
<dbReference type="Proteomes" id="UP000641588">
    <property type="component" value="Unassembled WGS sequence"/>
</dbReference>
<keyword evidence="4" id="KW-0862">Zinc</keyword>
<organism evidence="6 7">
    <name type="scientific">Paenibacillus foliorum</name>
    <dbReference type="NCBI Taxonomy" id="2654974"/>
    <lineage>
        <taxon>Bacteria</taxon>
        <taxon>Bacillati</taxon>
        <taxon>Bacillota</taxon>
        <taxon>Bacilli</taxon>
        <taxon>Bacillales</taxon>
        <taxon>Paenibacillaceae</taxon>
        <taxon>Paenibacillus</taxon>
    </lineage>
</organism>
<comment type="cofactor">
    <cofactor evidence="1">
        <name>Zn(2+)</name>
        <dbReference type="ChEBI" id="CHEBI:29105"/>
    </cofactor>
</comment>
<evidence type="ECO:0000256" key="3">
    <source>
        <dbReference type="ARBA" id="ARBA00022801"/>
    </source>
</evidence>
<comment type="caution">
    <text evidence="6">The sequence shown here is derived from an EMBL/GenBank/DDBJ whole genome shotgun (WGS) entry which is preliminary data.</text>
</comment>
<evidence type="ECO:0000259" key="5">
    <source>
        <dbReference type="Pfam" id="PF24827"/>
    </source>
</evidence>
<evidence type="ECO:0000313" key="6">
    <source>
        <dbReference type="EMBL" id="NOU96154.1"/>
    </source>
</evidence>
<dbReference type="PANTHER" id="PTHR37326">
    <property type="entry name" value="BLL3975 PROTEIN"/>
    <property type="match status" value="1"/>
</dbReference>
<dbReference type="PIRSF" id="PIRSF039012">
    <property type="entry name" value="ASP"/>
    <property type="match status" value="1"/>
</dbReference>
<reference evidence="6" key="1">
    <citation type="submission" date="2019-10" db="EMBL/GenBank/DDBJ databases">
        <title>Description of Paenibacillus glebae sp. nov.</title>
        <authorList>
            <person name="Carlier A."/>
            <person name="Qi S."/>
        </authorList>
    </citation>
    <scope>NUCLEOTIDE SEQUENCE</scope>
    <source>
        <strain evidence="6">LMG 31456</strain>
    </source>
</reference>
<dbReference type="Pfam" id="PF24827">
    <property type="entry name" value="AstE_AspA_cat"/>
    <property type="match status" value="1"/>
</dbReference>
<dbReference type="AlphaFoldDB" id="A0A972GSP1"/>